<dbReference type="PANTHER" id="PTHR47755:SF1">
    <property type="entry name" value="CELL DIVISION PROTEIN FTSX"/>
    <property type="match status" value="1"/>
</dbReference>
<gene>
    <name evidence="14" type="ORF">SAMN03080599_02433</name>
</gene>
<dbReference type="EMBL" id="FMWL01000014">
    <property type="protein sequence ID" value="SCZ80764.1"/>
    <property type="molecule type" value="Genomic_DNA"/>
</dbReference>
<dbReference type="OrthoDB" id="9812531at2"/>
<feature type="transmembrane region" description="Helical" evidence="11">
    <location>
        <begin position="272"/>
        <end position="292"/>
    </location>
</feature>
<evidence type="ECO:0000256" key="2">
    <source>
        <dbReference type="ARBA" id="ARBA00007379"/>
    </source>
</evidence>
<dbReference type="InterPro" id="IPR040690">
    <property type="entry name" value="FtsX_ECD"/>
</dbReference>
<evidence type="ECO:0000256" key="8">
    <source>
        <dbReference type="ARBA" id="ARBA00023136"/>
    </source>
</evidence>
<dbReference type="InterPro" id="IPR004513">
    <property type="entry name" value="FtsX"/>
</dbReference>
<evidence type="ECO:0000259" key="13">
    <source>
        <dbReference type="Pfam" id="PF18075"/>
    </source>
</evidence>
<evidence type="ECO:0000256" key="9">
    <source>
        <dbReference type="ARBA" id="ARBA00023306"/>
    </source>
</evidence>
<dbReference type="InterPro" id="IPR003838">
    <property type="entry name" value="ABC3_permease_C"/>
</dbReference>
<dbReference type="PANTHER" id="PTHR47755">
    <property type="entry name" value="CELL DIVISION PROTEIN FTSX"/>
    <property type="match status" value="1"/>
</dbReference>
<organism evidence="14 15">
    <name type="scientific">Acidaminobacter hydrogenoformans DSM 2784</name>
    <dbReference type="NCBI Taxonomy" id="1120920"/>
    <lineage>
        <taxon>Bacteria</taxon>
        <taxon>Bacillati</taxon>
        <taxon>Bacillota</taxon>
        <taxon>Clostridia</taxon>
        <taxon>Peptostreptococcales</taxon>
        <taxon>Acidaminobacteraceae</taxon>
        <taxon>Acidaminobacter</taxon>
    </lineage>
</organism>
<accession>A0A1G5S318</accession>
<proteinExistence type="inferred from homology"/>
<evidence type="ECO:0000256" key="4">
    <source>
        <dbReference type="ARBA" id="ARBA00022475"/>
    </source>
</evidence>
<dbReference type="AlphaFoldDB" id="A0A1G5S318"/>
<evidence type="ECO:0000313" key="15">
    <source>
        <dbReference type="Proteomes" id="UP000199208"/>
    </source>
</evidence>
<dbReference type="STRING" id="1120920.SAMN03080599_02433"/>
<keyword evidence="9 10" id="KW-0131">Cell cycle</keyword>
<dbReference type="Pfam" id="PF18075">
    <property type="entry name" value="FtsX_ECD"/>
    <property type="match status" value="1"/>
</dbReference>
<keyword evidence="6 11" id="KW-0812">Transmembrane</keyword>
<keyword evidence="8 10" id="KW-0472">Membrane</keyword>
<feature type="domain" description="ABC3 transporter permease C-terminal" evidence="12">
    <location>
        <begin position="175"/>
        <end position="294"/>
    </location>
</feature>
<comment type="function">
    <text evidence="10">Part of the ABC transporter FtsEX involved in asymmetric cellular division facilitating the initiation of sporulation.</text>
</comment>
<evidence type="ECO:0000256" key="6">
    <source>
        <dbReference type="ARBA" id="ARBA00022692"/>
    </source>
</evidence>
<evidence type="ECO:0000256" key="5">
    <source>
        <dbReference type="ARBA" id="ARBA00022618"/>
    </source>
</evidence>
<comment type="similarity">
    <text evidence="2 10">Belongs to the ABC-4 integral membrane protein family. FtsX subfamily.</text>
</comment>
<dbReference type="RefSeq" id="WP_092591881.1">
    <property type="nucleotide sequence ID" value="NZ_FMWL01000014.1"/>
</dbReference>
<keyword evidence="15" id="KW-1185">Reference proteome</keyword>
<evidence type="ECO:0000256" key="11">
    <source>
        <dbReference type="SAM" id="Phobius"/>
    </source>
</evidence>
<dbReference type="GO" id="GO:0051301">
    <property type="term" value="P:cell division"/>
    <property type="evidence" value="ECO:0007669"/>
    <property type="project" value="UniProtKB-KW"/>
</dbReference>
<feature type="transmembrane region" description="Helical" evidence="11">
    <location>
        <begin position="245"/>
        <end position="265"/>
    </location>
</feature>
<keyword evidence="5 10" id="KW-0132">Cell division</keyword>
<protein>
    <recommendedName>
        <fullName evidence="3 10">Cell division protein FtsX</fullName>
    </recommendedName>
</protein>
<sequence length="298" mass="33620">MKIRSIRYTLKESMKNLWRNRLMSLASLSSVAATLLILGIIFILIVNINSLAQGAKEQFDSVQVYLDDGLETSRIETIGQEIFALEGVKEVVFETKEDAMEKMKTQWQENGYLLDGLESNPLPDSFIITLNDIGFANYVVRNIEKIEGVEEIKYYQEIIERMMNIADMIRTVGLVVMFTLVALSTFIINNTVKLAVNARRREINIMKYVGATNWFVRWPFLVEGTVLGLLGALVSAGVIYALYQYLHTILSSQFYVLIAAYLVSVESVMKDILILFIVIGSGIGILGSILSMKKYLNV</sequence>
<dbReference type="PIRSF" id="PIRSF003097">
    <property type="entry name" value="FtsX"/>
    <property type="match status" value="1"/>
</dbReference>
<dbReference type="Gene3D" id="3.30.70.3040">
    <property type="match status" value="1"/>
</dbReference>
<comment type="subcellular location">
    <subcellularLocation>
        <location evidence="1">Cell membrane</location>
        <topology evidence="1">Multi-pass membrane protein</topology>
    </subcellularLocation>
</comment>
<evidence type="ECO:0000256" key="10">
    <source>
        <dbReference type="PIRNR" id="PIRNR003097"/>
    </source>
</evidence>
<dbReference type="NCBIfam" id="NF038347">
    <property type="entry name" value="FtsX_Gpos"/>
    <property type="match status" value="1"/>
</dbReference>
<feature type="domain" description="FtsX extracellular" evidence="13">
    <location>
        <begin position="62"/>
        <end position="152"/>
    </location>
</feature>
<feature type="transmembrane region" description="Helical" evidence="11">
    <location>
        <begin position="216"/>
        <end position="239"/>
    </location>
</feature>
<dbReference type="InterPro" id="IPR058204">
    <property type="entry name" value="FtsX_firmicutes-type"/>
</dbReference>
<reference evidence="14 15" key="1">
    <citation type="submission" date="2016-10" db="EMBL/GenBank/DDBJ databases">
        <authorList>
            <person name="de Groot N.N."/>
        </authorList>
    </citation>
    <scope>NUCLEOTIDE SEQUENCE [LARGE SCALE GENOMIC DNA]</scope>
    <source>
        <strain evidence="14 15">DSM 2784</strain>
    </source>
</reference>
<name>A0A1G5S318_9FIRM</name>
<dbReference type="Proteomes" id="UP000199208">
    <property type="component" value="Unassembled WGS sequence"/>
</dbReference>
<feature type="transmembrane region" description="Helical" evidence="11">
    <location>
        <begin position="172"/>
        <end position="196"/>
    </location>
</feature>
<dbReference type="Pfam" id="PF02687">
    <property type="entry name" value="FtsX"/>
    <property type="match status" value="1"/>
</dbReference>
<dbReference type="GO" id="GO:0005886">
    <property type="term" value="C:plasma membrane"/>
    <property type="evidence" value="ECO:0007669"/>
    <property type="project" value="UniProtKB-SubCell"/>
</dbReference>
<evidence type="ECO:0000313" key="14">
    <source>
        <dbReference type="EMBL" id="SCZ80764.1"/>
    </source>
</evidence>
<evidence type="ECO:0000256" key="7">
    <source>
        <dbReference type="ARBA" id="ARBA00022989"/>
    </source>
</evidence>
<evidence type="ECO:0000256" key="3">
    <source>
        <dbReference type="ARBA" id="ARBA00021907"/>
    </source>
</evidence>
<feature type="transmembrane region" description="Helical" evidence="11">
    <location>
        <begin position="21"/>
        <end position="46"/>
    </location>
</feature>
<keyword evidence="7 11" id="KW-1133">Transmembrane helix</keyword>
<keyword evidence="4 10" id="KW-1003">Cell membrane</keyword>
<evidence type="ECO:0000259" key="12">
    <source>
        <dbReference type="Pfam" id="PF02687"/>
    </source>
</evidence>
<evidence type="ECO:0000256" key="1">
    <source>
        <dbReference type="ARBA" id="ARBA00004651"/>
    </source>
</evidence>